<evidence type="ECO:0000313" key="1">
    <source>
        <dbReference type="EMBL" id="KAF5773899.1"/>
    </source>
</evidence>
<dbReference type="Gramene" id="mRNA:HanXRQr2_Chr13g0593941">
    <property type="protein sequence ID" value="CDS:HanXRQr2_Chr13g0593941.1"/>
    <property type="gene ID" value="HanXRQr2_Chr13g0593941"/>
</dbReference>
<protein>
    <submittedName>
        <fullName evidence="2">Uncharacterized protein</fullName>
    </submittedName>
</protein>
<dbReference type="EMBL" id="CM007902">
    <property type="protein sequence ID" value="OTG02036.1"/>
    <property type="molecule type" value="Genomic_DNA"/>
</dbReference>
<organism evidence="2 3">
    <name type="scientific">Helianthus annuus</name>
    <name type="common">Common sunflower</name>
    <dbReference type="NCBI Taxonomy" id="4232"/>
    <lineage>
        <taxon>Eukaryota</taxon>
        <taxon>Viridiplantae</taxon>
        <taxon>Streptophyta</taxon>
        <taxon>Embryophyta</taxon>
        <taxon>Tracheophyta</taxon>
        <taxon>Spermatophyta</taxon>
        <taxon>Magnoliopsida</taxon>
        <taxon>eudicotyledons</taxon>
        <taxon>Gunneridae</taxon>
        <taxon>Pentapetalae</taxon>
        <taxon>asterids</taxon>
        <taxon>campanulids</taxon>
        <taxon>Asterales</taxon>
        <taxon>Asteraceae</taxon>
        <taxon>Asteroideae</taxon>
        <taxon>Heliantheae alliance</taxon>
        <taxon>Heliantheae</taxon>
        <taxon>Helianthus</taxon>
    </lineage>
</organism>
<gene>
    <name evidence="2" type="ORF">HannXRQ_Chr13g0408561</name>
    <name evidence="1" type="ORF">HanXRQr2_Chr13g0593941</name>
</gene>
<reference evidence="1 3" key="1">
    <citation type="journal article" date="2017" name="Nature">
        <title>The sunflower genome provides insights into oil metabolism, flowering and Asterid evolution.</title>
        <authorList>
            <person name="Badouin H."/>
            <person name="Gouzy J."/>
            <person name="Grassa C.J."/>
            <person name="Murat F."/>
            <person name="Staton S.E."/>
            <person name="Cottret L."/>
            <person name="Lelandais-Briere C."/>
            <person name="Owens G.L."/>
            <person name="Carrere S."/>
            <person name="Mayjonade B."/>
            <person name="Legrand L."/>
            <person name="Gill N."/>
            <person name="Kane N.C."/>
            <person name="Bowers J.E."/>
            <person name="Hubner S."/>
            <person name="Bellec A."/>
            <person name="Berard A."/>
            <person name="Berges H."/>
            <person name="Blanchet N."/>
            <person name="Boniface M.C."/>
            <person name="Brunel D."/>
            <person name="Catrice O."/>
            <person name="Chaidir N."/>
            <person name="Claudel C."/>
            <person name="Donnadieu C."/>
            <person name="Faraut T."/>
            <person name="Fievet G."/>
            <person name="Helmstetter N."/>
            <person name="King M."/>
            <person name="Knapp S.J."/>
            <person name="Lai Z."/>
            <person name="Le Paslier M.C."/>
            <person name="Lippi Y."/>
            <person name="Lorenzon L."/>
            <person name="Mandel J.R."/>
            <person name="Marage G."/>
            <person name="Marchand G."/>
            <person name="Marquand E."/>
            <person name="Bret-Mestries E."/>
            <person name="Morien E."/>
            <person name="Nambeesan S."/>
            <person name="Nguyen T."/>
            <person name="Pegot-Espagnet P."/>
            <person name="Pouilly N."/>
            <person name="Raftis F."/>
            <person name="Sallet E."/>
            <person name="Schiex T."/>
            <person name="Thomas J."/>
            <person name="Vandecasteele C."/>
            <person name="Vares D."/>
            <person name="Vear F."/>
            <person name="Vautrin S."/>
            <person name="Crespi M."/>
            <person name="Mangin B."/>
            <person name="Burke J.M."/>
            <person name="Salse J."/>
            <person name="Munos S."/>
            <person name="Vincourt P."/>
            <person name="Rieseberg L.H."/>
            <person name="Langlade N.B."/>
        </authorList>
    </citation>
    <scope>NUCLEOTIDE SEQUENCE [LARGE SCALE GENOMIC DNA]</scope>
    <source>
        <strain evidence="3">cv. SF193</strain>
        <tissue evidence="1">Leaves</tissue>
    </source>
</reference>
<keyword evidence="3" id="KW-1185">Reference proteome</keyword>
<reference evidence="2" key="2">
    <citation type="submission" date="2017-02" db="EMBL/GenBank/DDBJ databases">
        <title>Sunflower complete genome.</title>
        <authorList>
            <person name="Langlade N."/>
            <person name="Munos S."/>
        </authorList>
    </citation>
    <scope>NUCLEOTIDE SEQUENCE [LARGE SCALE GENOMIC DNA]</scope>
    <source>
        <tissue evidence="2">Leaves</tissue>
    </source>
</reference>
<dbReference type="InParanoid" id="A0A251SUU2"/>
<evidence type="ECO:0000313" key="3">
    <source>
        <dbReference type="Proteomes" id="UP000215914"/>
    </source>
</evidence>
<evidence type="ECO:0000313" key="2">
    <source>
        <dbReference type="EMBL" id="OTG02036.1"/>
    </source>
</evidence>
<sequence length="68" mass="7689">MVTKVDLVIRKKLVRFILDKKKNLGGSLCVGDSIDNITSVVLLPVLIDQCTTLDDPAYHIRRLNRKEP</sequence>
<reference evidence="1" key="3">
    <citation type="submission" date="2020-06" db="EMBL/GenBank/DDBJ databases">
        <title>Helianthus annuus Genome sequencing and assembly Release 2.</title>
        <authorList>
            <person name="Gouzy J."/>
            <person name="Langlade N."/>
            <person name="Munos S."/>
        </authorList>
    </citation>
    <scope>NUCLEOTIDE SEQUENCE</scope>
    <source>
        <tissue evidence="1">Leaves</tissue>
    </source>
</reference>
<name>A0A251SUU2_HELAN</name>
<dbReference type="AlphaFoldDB" id="A0A251SUU2"/>
<accession>A0A251SUU2</accession>
<dbReference type="EMBL" id="MNCJ02000328">
    <property type="protein sequence ID" value="KAF5773899.1"/>
    <property type="molecule type" value="Genomic_DNA"/>
</dbReference>
<dbReference type="Proteomes" id="UP000215914">
    <property type="component" value="Chromosome 13"/>
</dbReference>
<proteinExistence type="predicted"/>